<sequence>MSFMDCCDWTKCTQCGTCLNNCPVLKLDNKEGGETILHMIEGGLPDSILNQCTLCMSCNSFCPEGLRPYELILQRVSEQPKRKDALPGLVPYFLMGTPGPVFFPDLYAMQNQEEKAVLDKWGEFPEPSDELLWIGCIGRLFCKDLENSKVLASLPKFSPADLCCGELHYRTGQWDAFMENTDKVFSVLSKVETKRLVCYCGSCCTFLGTILPEVAGKKLPYEVISLYQWLLEKHQAGELELKKPLGYAAAVHESCYATELGDGFQQTLRDVYQAAGCQVVEMEHTGASALTCGAASVARDFDLASVVKVQAKRLKEVKEAGTRNMALNCPGCYLTLAPHSWVKRVRLKYMPEELLKAFGDEISAPISRLMPRVIYTLGKRAPLAWKKADPKTMRIVS</sequence>
<dbReference type="EMBL" id="FQZU01000019">
    <property type="protein sequence ID" value="SHK17499.1"/>
    <property type="molecule type" value="Genomic_DNA"/>
</dbReference>
<dbReference type="STRING" id="1121393.SAMN02745216_03023"/>
<reference evidence="8" key="1">
    <citation type="submission" date="2016-11" db="EMBL/GenBank/DDBJ databases">
        <authorList>
            <person name="Varghese N."/>
            <person name="Submissions S."/>
        </authorList>
    </citation>
    <scope>NUCLEOTIDE SEQUENCE [LARGE SCALE GENOMIC DNA]</scope>
    <source>
        <strain evidence="8">DSM 16219</strain>
    </source>
</reference>
<dbReference type="Pfam" id="PF02754">
    <property type="entry name" value="CCG"/>
    <property type="match status" value="2"/>
</dbReference>
<dbReference type="PANTHER" id="PTHR43255:SF1">
    <property type="entry name" value="IRON-SULFUR-BINDING OXIDOREDUCTASE FADF-RELATED"/>
    <property type="match status" value="1"/>
</dbReference>
<dbReference type="PROSITE" id="PS51379">
    <property type="entry name" value="4FE4S_FER_2"/>
    <property type="match status" value="1"/>
</dbReference>
<organism evidence="7 8">
    <name type="scientific">Desulfatibacillum alkenivorans DSM 16219</name>
    <dbReference type="NCBI Taxonomy" id="1121393"/>
    <lineage>
        <taxon>Bacteria</taxon>
        <taxon>Pseudomonadati</taxon>
        <taxon>Thermodesulfobacteriota</taxon>
        <taxon>Desulfobacteria</taxon>
        <taxon>Desulfobacterales</taxon>
        <taxon>Desulfatibacillaceae</taxon>
        <taxon>Desulfatibacillum</taxon>
    </lineage>
</organism>
<keyword evidence="2" id="KW-0479">Metal-binding</keyword>
<dbReference type="GO" id="GO:0046872">
    <property type="term" value="F:metal ion binding"/>
    <property type="evidence" value="ECO:0007669"/>
    <property type="project" value="UniProtKB-KW"/>
</dbReference>
<proteinExistence type="predicted"/>
<dbReference type="Gene3D" id="3.30.70.20">
    <property type="match status" value="1"/>
</dbReference>
<dbReference type="InterPro" id="IPR051460">
    <property type="entry name" value="HdrC_iron-sulfur_subunit"/>
</dbReference>
<evidence type="ECO:0000256" key="2">
    <source>
        <dbReference type="ARBA" id="ARBA00022723"/>
    </source>
</evidence>
<dbReference type="GO" id="GO:0016491">
    <property type="term" value="F:oxidoreductase activity"/>
    <property type="evidence" value="ECO:0007669"/>
    <property type="project" value="UniProtKB-KW"/>
</dbReference>
<dbReference type="OrthoDB" id="9774536at2"/>
<dbReference type="GO" id="GO:0051539">
    <property type="term" value="F:4 iron, 4 sulfur cluster binding"/>
    <property type="evidence" value="ECO:0007669"/>
    <property type="project" value="UniProtKB-KW"/>
</dbReference>
<keyword evidence="5" id="KW-0411">Iron-sulfur</keyword>
<evidence type="ECO:0000256" key="4">
    <source>
        <dbReference type="ARBA" id="ARBA00023004"/>
    </source>
</evidence>
<name>A0A1M6QB49_9BACT</name>
<keyword evidence="4" id="KW-0408">Iron</keyword>
<evidence type="ECO:0000313" key="8">
    <source>
        <dbReference type="Proteomes" id="UP000183994"/>
    </source>
</evidence>
<evidence type="ECO:0000313" key="7">
    <source>
        <dbReference type="EMBL" id="SHK17499.1"/>
    </source>
</evidence>
<evidence type="ECO:0000256" key="1">
    <source>
        <dbReference type="ARBA" id="ARBA00022485"/>
    </source>
</evidence>
<dbReference type="InterPro" id="IPR004017">
    <property type="entry name" value="Cys_rich_dom"/>
</dbReference>
<evidence type="ECO:0000256" key="5">
    <source>
        <dbReference type="ARBA" id="ARBA00023014"/>
    </source>
</evidence>
<dbReference type="InterPro" id="IPR017900">
    <property type="entry name" value="4Fe4S_Fe_S_CS"/>
</dbReference>
<accession>A0A1M6QB49</accession>
<keyword evidence="1" id="KW-0004">4Fe-4S</keyword>
<dbReference type="GO" id="GO:0005886">
    <property type="term" value="C:plasma membrane"/>
    <property type="evidence" value="ECO:0007669"/>
    <property type="project" value="TreeGrafter"/>
</dbReference>
<dbReference type="Pfam" id="PF13183">
    <property type="entry name" value="Fer4_8"/>
    <property type="match status" value="1"/>
</dbReference>
<dbReference type="InterPro" id="IPR017896">
    <property type="entry name" value="4Fe4S_Fe-S-bd"/>
</dbReference>
<feature type="domain" description="4Fe-4S ferredoxin-type" evidence="6">
    <location>
        <begin position="3"/>
        <end position="32"/>
    </location>
</feature>
<evidence type="ECO:0000259" key="6">
    <source>
        <dbReference type="PROSITE" id="PS51379"/>
    </source>
</evidence>
<dbReference type="RefSeq" id="WP_073477069.1">
    <property type="nucleotide sequence ID" value="NZ_FQZU01000019.1"/>
</dbReference>
<dbReference type="AlphaFoldDB" id="A0A1M6QB49"/>
<keyword evidence="8" id="KW-1185">Reference proteome</keyword>
<gene>
    <name evidence="7" type="ORF">SAMN02745216_03023</name>
</gene>
<evidence type="ECO:0000256" key="3">
    <source>
        <dbReference type="ARBA" id="ARBA00023002"/>
    </source>
</evidence>
<dbReference type="SUPFAM" id="SSF46548">
    <property type="entry name" value="alpha-helical ferredoxin"/>
    <property type="match status" value="1"/>
</dbReference>
<keyword evidence="3" id="KW-0560">Oxidoreductase</keyword>
<dbReference type="Proteomes" id="UP000183994">
    <property type="component" value="Unassembled WGS sequence"/>
</dbReference>
<dbReference type="PROSITE" id="PS00198">
    <property type="entry name" value="4FE4S_FER_1"/>
    <property type="match status" value="1"/>
</dbReference>
<dbReference type="PANTHER" id="PTHR43255">
    <property type="entry name" value="IRON-SULFUR-BINDING OXIDOREDUCTASE FADF-RELATED-RELATED"/>
    <property type="match status" value="1"/>
</dbReference>
<protein>
    <submittedName>
        <fullName evidence="7">Fe-S oxidoreductase</fullName>
    </submittedName>
</protein>